<dbReference type="Proteomes" id="UP000182703">
    <property type="component" value="Chromosome"/>
</dbReference>
<dbReference type="KEGG" id="cdq:BOQ54_13060"/>
<reference evidence="1 2" key="1">
    <citation type="submission" date="2016-11" db="EMBL/GenBank/DDBJ databases">
        <title>Complete genome sequence of the aerobically denitrifying bacterium Chelatococcus daeguensis TAD1.</title>
        <authorList>
            <person name="Yang Y."/>
            <person name="Huang S."/>
            <person name="Lin E."/>
        </authorList>
    </citation>
    <scope>NUCLEOTIDE SEQUENCE [LARGE SCALE GENOMIC DNA]</scope>
    <source>
        <strain evidence="1 2">TAD1</strain>
    </source>
</reference>
<accession>A0AAC9JTL8</accession>
<sequence length="170" mass="17180">MSKRPTAATTLAAIAIVGIGVFGAHHAFAQSSPVRASPKTEVGRLACNVSGGVGFIITSQRALNCRFTDNRGRTEQYVGTIRKFGLDIGATTGGVLVWAVAASTSRLGRGALQGEYAGASGEATVGAGVGANVLVGGSNRAVSLQPLSVQGQTGLNLALGVADMRLELAR</sequence>
<dbReference type="AlphaFoldDB" id="A0AAC9JTL8"/>
<gene>
    <name evidence="1" type="ORF">BOQ54_13060</name>
</gene>
<dbReference type="RefSeq" id="WP_055457529.1">
    <property type="nucleotide sequence ID" value="NZ_CP018095.1"/>
</dbReference>
<protein>
    <recommendedName>
        <fullName evidence="3">DUF992 domain-containing protein</fullName>
    </recommendedName>
</protein>
<keyword evidence="2" id="KW-1185">Reference proteome</keyword>
<dbReference type="InterPro" id="IPR009333">
    <property type="entry name" value="DUF992"/>
</dbReference>
<organism evidence="1 2">
    <name type="scientific">Chelatococcus daeguensis</name>
    <dbReference type="NCBI Taxonomy" id="444444"/>
    <lineage>
        <taxon>Bacteria</taxon>
        <taxon>Pseudomonadati</taxon>
        <taxon>Pseudomonadota</taxon>
        <taxon>Alphaproteobacteria</taxon>
        <taxon>Hyphomicrobiales</taxon>
        <taxon>Chelatococcaceae</taxon>
        <taxon>Chelatococcus</taxon>
    </lineage>
</organism>
<evidence type="ECO:0000313" key="1">
    <source>
        <dbReference type="EMBL" id="APF38139.1"/>
    </source>
</evidence>
<evidence type="ECO:0008006" key="3">
    <source>
        <dbReference type="Google" id="ProtNLM"/>
    </source>
</evidence>
<dbReference type="EMBL" id="CP018095">
    <property type="protein sequence ID" value="APF38139.1"/>
    <property type="molecule type" value="Genomic_DNA"/>
</dbReference>
<name>A0AAC9JTL8_9HYPH</name>
<proteinExistence type="predicted"/>
<dbReference type="Pfam" id="PF06186">
    <property type="entry name" value="DUF992"/>
    <property type="match status" value="1"/>
</dbReference>
<evidence type="ECO:0000313" key="2">
    <source>
        <dbReference type="Proteomes" id="UP000182703"/>
    </source>
</evidence>